<feature type="transmembrane region" description="Helical" evidence="2">
    <location>
        <begin position="6"/>
        <end position="23"/>
    </location>
</feature>
<feature type="coiled-coil region" evidence="1">
    <location>
        <begin position="20"/>
        <end position="47"/>
    </location>
</feature>
<comment type="caution">
    <text evidence="3">The sequence shown here is derived from an EMBL/GenBank/DDBJ whole genome shotgun (WGS) entry which is preliminary data.</text>
</comment>
<name>A0AAW9VCQ3_9GAMM</name>
<proteinExistence type="predicted"/>
<evidence type="ECO:0008006" key="5">
    <source>
        <dbReference type="Google" id="ProtNLM"/>
    </source>
</evidence>
<dbReference type="Proteomes" id="UP000449944">
    <property type="component" value="Unassembled WGS sequence"/>
</dbReference>
<evidence type="ECO:0000313" key="3">
    <source>
        <dbReference type="EMBL" id="MTC35794.1"/>
    </source>
</evidence>
<accession>A0AAW9VCQ3</accession>
<dbReference type="AlphaFoldDB" id="A0AAW9VCQ3"/>
<keyword evidence="2" id="KW-0812">Transmembrane</keyword>
<keyword evidence="2" id="KW-1133">Transmembrane helix</keyword>
<gene>
    <name evidence="3" type="ORF">GKR67_14370</name>
</gene>
<evidence type="ECO:0000313" key="4">
    <source>
        <dbReference type="Proteomes" id="UP000449944"/>
    </source>
</evidence>
<protein>
    <recommendedName>
        <fullName evidence="5">DUF2570 domain-containing protein</fullName>
    </recommendedName>
</protein>
<sequence>MKFDKSFWLFIMVVGMGWWVVTVHDNNKLLEKENERLQKDNTNQSKIIASQSFEFNRINQLTSTAYRNGLLSEAKSQEKVIEYRTILKKEPTCDLVVPQFVTDGLLNHTYRLRASTLYGNPERIDAAGVGAITARKLTYCQAIEWIDPLLKTIDKANTQLDAIEQAKKKPQAN</sequence>
<dbReference type="EMBL" id="WLUB01000047">
    <property type="protein sequence ID" value="MTC35794.1"/>
    <property type="molecule type" value="Genomic_DNA"/>
</dbReference>
<keyword evidence="1" id="KW-0175">Coiled coil</keyword>
<organism evidence="3 4">
    <name type="scientific">Providencia alcalifaciens</name>
    <dbReference type="NCBI Taxonomy" id="126385"/>
    <lineage>
        <taxon>Bacteria</taxon>
        <taxon>Pseudomonadati</taxon>
        <taxon>Pseudomonadota</taxon>
        <taxon>Gammaproteobacteria</taxon>
        <taxon>Enterobacterales</taxon>
        <taxon>Morganellaceae</taxon>
        <taxon>Providencia</taxon>
    </lineage>
</organism>
<reference evidence="3 4" key="1">
    <citation type="submission" date="2019-10" db="EMBL/GenBank/DDBJ databases">
        <title>Comparative genomic analysis of Providencia.</title>
        <authorList>
            <person name="Yuan C."/>
            <person name="Wei Y."/>
            <person name="Yin Z."/>
        </authorList>
    </citation>
    <scope>NUCLEOTIDE SEQUENCE [LARGE SCALE GENOMIC DNA]</scope>
    <source>
        <strain evidence="4">wls1934</strain>
    </source>
</reference>
<evidence type="ECO:0000256" key="1">
    <source>
        <dbReference type="SAM" id="Coils"/>
    </source>
</evidence>
<keyword evidence="2" id="KW-0472">Membrane</keyword>
<evidence type="ECO:0000256" key="2">
    <source>
        <dbReference type="SAM" id="Phobius"/>
    </source>
</evidence>